<evidence type="ECO:0008006" key="3">
    <source>
        <dbReference type="Google" id="ProtNLM"/>
    </source>
</evidence>
<sequence>MGSGLPCASTVAGQREQQQLLSRARFVLLIPRVMRLPAYPGARPGKHQKTLLFDKLLNKAEEIRCAHPTWDILVMGDFNAYLIYTPEPDEQLAAENAIWSVLPQLPPIRKRLDAMG</sequence>
<reference evidence="1" key="1">
    <citation type="journal article" date="2022" name="bioRxiv">
        <title>Sequencing and chromosome-scale assembly of the giantPleurodeles waltlgenome.</title>
        <authorList>
            <person name="Brown T."/>
            <person name="Elewa A."/>
            <person name="Iarovenko S."/>
            <person name="Subramanian E."/>
            <person name="Araus A.J."/>
            <person name="Petzold A."/>
            <person name="Susuki M."/>
            <person name="Suzuki K.-i.T."/>
            <person name="Hayashi T."/>
            <person name="Toyoda A."/>
            <person name="Oliveira C."/>
            <person name="Osipova E."/>
            <person name="Leigh N.D."/>
            <person name="Simon A."/>
            <person name="Yun M.H."/>
        </authorList>
    </citation>
    <scope>NUCLEOTIDE SEQUENCE</scope>
    <source>
        <strain evidence="1">20211129_DDA</strain>
        <tissue evidence="1">Liver</tissue>
    </source>
</reference>
<accession>A0AAV7NCI8</accession>
<protein>
    <recommendedName>
        <fullName evidence="3">Endonuclease/exonuclease/phosphatase domain-containing protein</fullName>
    </recommendedName>
</protein>
<comment type="caution">
    <text evidence="1">The sequence shown here is derived from an EMBL/GenBank/DDBJ whole genome shotgun (WGS) entry which is preliminary data.</text>
</comment>
<dbReference type="Proteomes" id="UP001066276">
    <property type="component" value="Chromosome 8"/>
</dbReference>
<proteinExistence type="predicted"/>
<keyword evidence="2" id="KW-1185">Reference proteome</keyword>
<evidence type="ECO:0000313" key="2">
    <source>
        <dbReference type="Proteomes" id="UP001066276"/>
    </source>
</evidence>
<name>A0AAV7NCI8_PLEWA</name>
<dbReference type="EMBL" id="JANPWB010000012">
    <property type="protein sequence ID" value="KAJ1113781.1"/>
    <property type="molecule type" value="Genomic_DNA"/>
</dbReference>
<dbReference type="AlphaFoldDB" id="A0AAV7NCI8"/>
<gene>
    <name evidence="1" type="ORF">NDU88_002023</name>
</gene>
<organism evidence="1 2">
    <name type="scientific">Pleurodeles waltl</name>
    <name type="common">Iberian ribbed newt</name>
    <dbReference type="NCBI Taxonomy" id="8319"/>
    <lineage>
        <taxon>Eukaryota</taxon>
        <taxon>Metazoa</taxon>
        <taxon>Chordata</taxon>
        <taxon>Craniata</taxon>
        <taxon>Vertebrata</taxon>
        <taxon>Euteleostomi</taxon>
        <taxon>Amphibia</taxon>
        <taxon>Batrachia</taxon>
        <taxon>Caudata</taxon>
        <taxon>Salamandroidea</taxon>
        <taxon>Salamandridae</taxon>
        <taxon>Pleurodelinae</taxon>
        <taxon>Pleurodeles</taxon>
    </lineage>
</organism>
<evidence type="ECO:0000313" key="1">
    <source>
        <dbReference type="EMBL" id="KAJ1113781.1"/>
    </source>
</evidence>